<dbReference type="GO" id="GO:0003677">
    <property type="term" value="F:DNA binding"/>
    <property type="evidence" value="ECO:0007669"/>
    <property type="project" value="UniProtKB-KW"/>
</dbReference>
<dbReference type="InterPro" id="IPR004827">
    <property type="entry name" value="bZIP"/>
</dbReference>
<keyword evidence="2" id="KW-0238">DNA-binding</keyword>
<dbReference type="Proteomes" id="UP000215914">
    <property type="component" value="Unassembled WGS sequence"/>
</dbReference>
<evidence type="ECO:0000259" key="4">
    <source>
        <dbReference type="PROSITE" id="PS00036"/>
    </source>
</evidence>
<organism evidence="5 6">
    <name type="scientific">Helianthus annuus</name>
    <name type="common">Common sunflower</name>
    <dbReference type="NCBI Taxonomy" id="4232"/>
    <lineage>
        <taxon>Eukaryota</taxon>
        <taxon>Viridiplantae</taxon>
        <taxon>Streptophyta</taxon>
        <taxon>Embryophyta</taxon>
        <taxon>Tracheophyta</taxon>
        <taxon>Spermatophyta</taxon>
        <taxon>Magnoliopsida</taxon>
        <taxon>eudicotyledons</taxon>
        <taxon>Gunneridae</taxon>
        <taxon>Pentapetalae</taxon>
        <taxon>asterids</taxon>
        <taxon>campanulids</taxon>
        <taxon>Asterales</taxon>
        <taxon>Asteraceae</taxon>
        <taxon>Asteroideae</taxon>
        <taxon>Heliantheae alliance</taxon>
        <taxon>Heliantheae</taxon>
        <taxon>Helianthus</taxon>
    </lineage>
</organism>
<dbReference type="InterPro" id="IPR046347">
    <property type="entry name" value="bZIP_sf"/>
</dbReference>
<dbReference type="PANTHER" id="PTHR22952:SF446">
    <property type="entry name" value="ABSCISIC ACID-INSENSITIVE 5-LIKE PROTEIN 5-RELATED"/>
    <property type="match status" value="1"/>
</dbReference>
<comment type="caution">
    <text evidence="5">The sequence shown here is derived from an EMBL/GenBank/DDBJ whole genome shotgun (WGS) entry which is preliminary data.</text>
</comment>
<keyword evidence="3" id="KW-0539">Nucleus</keyword>
<sequence length="135" mass="15341">MVGLGVPGVVAVTVGSPAVSSDGMGKNNGDMSSVSPSSYEFTGIVRGRRSGTVEKVVERRQRRMIKNRESAARSRARKQCRHTLWNWKLKWLTQVNRIRFGRQRVRRGITMNTRTNQNSCRLMLIFICGNEMQEL</sequence>
<reference evidence="5" key="2">
    <citation type="submission" date="2020-06" db="EMBL/GenBank/DDBJ databases">
        <title>Helianthus annuus Genome sequencing and assembly Release 2.</title>
        <authorList>
            <person name="Gouzy J."/>
            <person name="Langlade N."/>
            <person name="Munos S."/>
        </authorList>
    </citation>
    <scope>NUCLEOTIDE SEQUENCE</scope>
    <source>
        <tissue evidence="5">Leaves</tissue>
    </source>
</reference>
<dbReference type="PROSITE" id="PS00036">
    <property type="entry name" value="BZIP_BASIC"/>
    <property type="match status" value="1"/>
</dbReference>
<dbReference type="PANTHER" id="PTHR22952">
    <property type="entry name" value="CAMP-RESPONSE ELEMENT BINDING PROTEIN-RELATED"/>
    <property type="match status" value="1"/>
</dbReference>
<dbReference type="AlphaFoldDB" id="A0A9K3HWN7"/>
<evidence type="ECO:0000313" key="5">
    <source>
        <dbReference type="EMBL" id="KAF5785686.1"/>
    </source>
</evidence>
<evidence type="ECO:0000256" key="3">
    <source>
        <dbReference type="ARBA" id="ARBA00023242"/>
    </source>
</evidence>
<gene>
    <name evidence="5" type="ORF">HanXRQr2_Chr10g0431591</name>
</gene>
<dbReference type="SUPFAM" id="SSF57959">
    <property type="entry name" value="Leucine zipper domain"/>
    <property type="match status" value="1"/>
</dbReference>
<dbReference type="GO" id="GO:0003700">
    <property type="term" value="F:DNA-binding transcription factor activity"/>
    <property type="evidence" value="ECO:0007669"/>
    <property type="project" value="InterPro"/>
</dbReference>
<evidence type="ECO:0000313" key="6">
    <source>
        <dbReference type="Proteomes" id="UP000215914"/>
    </source>
</evidence>
<evidence type="ECO:0000256" key="2">
    <source>
        <dbReference type="ARBA" id="ARBA00023125"/>
    </source>
</evidence>
<accession>A0A9K3HWN7</accession>
<protein>
    <submittedName>
        <fullName evidence="5">Transcription factor bZIP family</fullName>
    </submittedName>
</protein>
<dbReference type="GO" id="GO:0005634">
    <property type="term" value="C:nucleus"/>
    <property type="evidence" value="ECO:0007669"/>
    <property type="project" value="UniProtKB-SubCell"/>
</dbReference>
<feature type="domain" description="BZIP" evidence="4">
    <location>
        <begin position="62"/>
        <end position="77"/>
    </location>
</feature>
<name>A0A9K3HWN7_HELAN</name>
<comment type="subcellular location">
    <subcellularLocation>
        <location evidence="1">Nucleus</location>
    </subcellularLocation>
</comment>
<dbReference type="EMBL" id="MNCJ02000325">
    <property type="protein sequence ID" value="KAF5785686.1"/>
    <property type="molecule type" value="Genomic_DNA"/>
</dbReference>
<keyword evidence="6" id="KW-1185">Reference proteome</keyword>
<dbReference type="Gramene" id="mRNA:HanXRQr2_Chr10g0431591">
    <property type="protein sequence ID" value="mRNA:HanXRQr2_Chr10g0431591"/>
    <property type="gene ID" value="HanXRQr2_Chr10g0431591"/>
</dbReference>
<proteinExistence type="predicted"/>
<evidence type="ECO:0000256" key="1">
    <source>
        <dbReference type="ARBA" id="ARBA00004123"/>
    </source>
</evidence>
<dbReference type="GO" id="GO:0045893">
    <property type="term" value="P:positive regulation of DNA-templated transcription"/>
    <property type="evidence" value="ECO:0007669"/>
    <property type="project" value="InterPro"/>
</dbReference>
<reference evidence="5" key="1">
    <citation type="journal article" date="2017" name="Nature">
        <title>The sunflower genome provides insights into oil metabolism, flowering and Asterid evolution.</title>
        <authorList>
            <person name="Badouin H."/>
            <person name="Gouzy J."/>
            <person name="Grassa C.J."/>
            <person name="Murat F."/>
            <person name="Staton S.E."/>
            <person name="Cottret L."/>
            <person name="Lelandais-Briere C."/>
            <person name="Owens G.L."/>
            <person name="Carrere S."/>
            <person name="Mayjonade B."/>
            <person name="Legrand L."/>
            <person name="Gill N."/>
            <person name="Kane N.C."/>
            <person name="Bowers J.E."/>
            <person name="Hubner S."/>
            <person name="Bellec A."/>
            <person name="Berard A."/>
            <person name="Berges H."/>
            <person name="Blanchet N."/>
            <person name="Boniface M.C."/>
            <person name="Brunel D."/>
            <person name="Catrice O."/>
            <person name="Chaidir N."/>
            <person name="Claudel C."/>
            <person name="Donnadieu C."/>
            <person name="Faraut T."/>
            <person name="Fievet G."/>
            <person name="Helmstetter N."/>
            <person name="King M."/>
            <person name="Knapp S.J."/>
            <person name="Lai Z."/>
            <person name="Le Paslier M.C."/>
            <person name="Lippi Y."/>
            <person name="Lorenzon L."/>
            <person name="Mandel J.R."/>
            <person name="Marage G."/>
            <person name="Marchand G."/>
            <person name="Marquand E."/>
            <person name="Bret-Mestries E."/>
            <person name="Morien E."/>
            <person name="Nambeesan S."/>
            <person name="Nguyen T."/>
            <person name="Pegot-Espagnet P."/>
            <person name="Pouilly N."/>
            <person name="Raftis F."/>
            <person name="Sallet E."/>
            <person name="Schiex T."/>
            <person name="Thomas J."/>
            <person name="Vandecasteele C."/>
            <person name="Vares D."/>
            <person name="Vear F."/>
            <person name="Vautrin S."/>
            <person name="Crespi M."/>
            <person name="Mangin B."/>
            <person name="Burke J.M."/>
            <person name="Salse J."/>
            <person name="Munos S."/>
            <person name="Vincourt P."/>
            <person name="Rieseberg L.H."/>
            <person name="Langlade N.B."/>
        </authorList>
    </citation>
    <scope>NUCLEOTIDE SEQUENCE</scope>
    <source>
        <tissue evidence="5">Leaves</tissue>
    </source>
</reference>
<dbReference type="Gene3D" id="1.20.5.170">
    <property type="match status" value="1"/>
</dbReference>
<dbReference type="InterPro" id="IPR043452">
    <property type="entry name" value="BZIP46-like"/>
</dbReference>